<dbReference type="InterPro" id="IPR013783">
    <property type="entry name" value="Ig-like_fold"/>
</dbReference>
<name>A0A848LCU2_9BACT</name>
<feature type="domain" description="CARDB" evidence="1">
    <location>
        <begin position="358"/>
        <end position="466"/>
    </location>
</feature>
<feature type="domain" description="CARDB" evidence="1">
    <location>
        <begin position="600"/>
        <end position="716"/>
    </location>
</feature>
<proteinExistence type="predicted"/>
<dbReference type="EMBL" id="JABBJJ010000021">
    <property type="protein sequence ID" value="NMO14573.1"/>
    <property type="molecule type" value="Genomic_DNA"/>
</dbReference>
<dbReference type="Gene3D" id="2.60.40.10">
    <property type="entry name" value="Immunoglobulins"/>
    <property type="match status" value="6"/>
</dbReference>
<dbReference type="Proteomes" id="UP000518300">
    <property type="component" value="Unassembled WGS sequence"/>
</dbReference>
<dbReference type="Pfam" id="PF07705">
    <property type="entry name" value="CARDB"/>
    <property type="match status" value="5"/>
</dbReference>
<gene>
    <name evidence="2" type="ORF">HG543_06825</name>
</gene>
<dbReference type="InterPro" id="IPR011635">
    <property type="entry name" value="CARDB"/>
</dbReference>
<organism evidence="2 3">
    <name type="scientific">Pyxidicoccus fallax</name>
    <dbReference type="NCBI Taxonomy" id="394095"/>
    <lineage>
        <taxon>Bacteria</taxon>
        <taxon>Pseudomonadati</taxon>
        <taxon>Myxococcota</taxon>
        <taxon>Myxococcia</taxon>
        <taxon>Myxococcales</taxon>
        <taxon>Cystobacterineae</taxon>
        <taxon>Myxococcaceae</taxon>
        <taxon>Pyxidicoccus</taxon>
    </lineage>
</organism>
<comment type="caution">
    <text evidence="2">The sequence shown here is derived from an EMBL/GenBank/DDBJ whole genome shotgun (WGS) entry which is preliminary data.</text>
</comment>
<keyword evidence="3" id="KW-1185">Reference proteome</keyword>
<sequence>MGEPFDVTVTVCNQGTESNTPRGYLYLSPDTVISPDEPRTPGSDILLGSFPTNQLSPGQCLTHTERVQANPGIQGAYYLGALLDPLNRTPDVDRSNNARAGTRIGIGSRPDFVVSAVTGPTSAVPSTPFPASVTVCNQGTEPGTPFVELYLSADRFVIPDVPLTPASDVPLSDLSMGVLVPGQCRTETLNLQPPHVIDGPWYLGAIVDPANTVFELIDDNNTKVSTRFGVGLGPDFVVTAVTGPTSSTPGASLTAQVQVCNQGTHPGGTPVELYLTPDDILSPHVPPLPPSTDVRLGMQDTGLLEIGACKTLTFTGSPGGATGAYYLGAIVDPAGFILEINKENNTRLSSRLGIGNGPDLVVASVSGPPSVERNLLFEATIQVCNQGTAPSGSATAELFLSADATITPQDAPQGPVSISPLAPGGCQTLTVSTAYPPTVWEGNWYLGAIVDRQAVVPELLEENNARAGTLMGVGLRPDFVVASVTGPTSLPHGQPLSATVRVCNQGTQAAVTPVELYLSADPVITPRVPNLPPVDVFVGGSQTGLLAAGACENVTVEGIPLSASTGAWYLGAVADPSNAVVEFFENNNVKAGSRVGLGNRPDFVVTSVVGPSSVRLGQPYEGRFTVCNQGTTEAPPTEVELFLSRDTVISRDRQPDGTRDTPLVIIFLDDPLIPGQCQTKTVPNLRGADDLGDWYLGAIVDPPNVVMEFIEDNNVRAGTRITFN</sequence>
<evidence type="ECO:0000259" key="1">
    <source>
        <dbReference type="Pfam" id="PF07705"/>
    </source>
</evidence>
<feature type="domain" description="CARDB" evidence="1">
    <location>
        <begin position="234"/>
        <end position="346"/>
    </location>
</feature>
<reference evidence="2 3" key="1">
    <citation type="submission" date="2020-04" db="EMBL/GenBank/DDBJ databases">
        <title>Draft genome of Pyxidicoccus fallax type strain.</title>
        <authorList>
            <person name="Whitworth D.E."/>
        </authorList>
    </citation>
    <scope>NUCLEOTIDE SEQUENCE [LARGE SCALE GENOMIC DNA]</scope>
    <source>
        <strain evidence="2 3">DSM 14698</strain>
    </source>
</reference>
<feature type="domain" description="CARDB" evidence="1">
    <location>
        <begin position="476"/>
        <end position="590"/>
    </location>
</feature>
<dbReference type="AlphaFoldDB" id="A0A848LCU2"/>
<evidence type="ECO:0000313" key="2">
    <source>
        <dbReference type="EMBL" id="NMO14573.1"/>
    </source>
</evidence>
<dbReference type="RefSeq" id="WP_169343869.1">
    <property type="nucleotide sequence ID" value="NZ_JABBJJ010000021.1"/>
</dbReference>
<accession>A0A848LCU2</accession>
<feature type="domain" description="CARDB" evidence="1">
    <location>
        <begin position="109"/>
        <end position="223"/>
    </location>
</feature>
<evidence type="ECO:0000313" key="3">
    <source>
        <dbReference type="Proteomes" id="UP000518300"/>
    </source>
</evidence>
<protein>
    <recommendedName>
        <fullName evidence="1">CARDB domain-containing protein</fullName>
    </recommendedName>
</protein>